<dbReference type="CDD" id="cd00154">
    <property type="entry name" value="Rab"/>
    <property type="match status" value="1"/>
</dbReference>
<dbReference type="SMART" id="SM00173">
    <property type="entry name" value="RAS"/>
    <property type="match status" value="1"/>
</dbReference>
<organism evidence="3">
    <name type="scientific">Medioppia subpectinata</name>
    <dbReference type="NCBI Taxonomy" id="1979941"/>
    <lineage>
        <taxon>Eukaryota</taxon>
        <taxon>Metazoa</taxon>
        <taxon>Ecdysozoa</taxon>
        <taxon>Arthropoda</taxon>
        <taxon>Chelicerata</taxon>
        <taxon>Arachnida</taxon>
        <taxon>Acari</taxon>
        <taxon>Acariformes</taxon>
        <taxon>Sarcoptiformes</taxon>
        <taxon>Oribatida</taxon>
        <taxon>Brachypylina</taxon>
        <taxon>Oppioidea</taxon>
        <taxon>Oppiidae</taxon>
        <taxon>Medioppia</taxon>
    </lineage>
</organism>
<dbReference type="EMBL" id="CAJPIZ010029249">
    <property type="protein sequence ID" value="CAG2119654.1"/>
    <property type="molecule type" value="Genomic_DNA"/>
</dbReference>
<feature type="non-terminal residue" evidence="3">
    <location>
        <position position="162"/>
    </location>
</feature>
<dbReference type="SMART" id="SM00175">
    <property type="entry name" value="RAB"/>
    <property type="match status" value="1"/>
</dbReference>
<dbReference type="InterPro" id="IPR025662">
    <property type="entry name" value="Sigma_54_int_dom_ATP-bd_1"/>
</dbReference>
<keyword evidence="2" id="KW-0547">Nucleotide-binding</keyword>
<dbReference type="Pfam" id="PF00071">
    <property type="entry name" value="Ras"/>
    <property type="match status" value="1"/>
</dbReference>
<evidence type="ECO:0000313" key="3">
    <source>
        <dbReference type="EMBL" id="CAD7643447.1"/>
    </source>
</evidence>
<reference evidence="3" key="1">
    <citation type="submission" date="2020-11" db="EMBL/GenBank/DDBJ databases">
        <authorList>
            <person name="Tran Van P."/>
        </authorList>
    </citation>
    <scope>NUCLEOTIDE SEQUENCE</scope>
</reference>
<dbReference type="GO" id="GO:0005525">
    <property type="term" value="F:GTP binding"/>
    <property type="evidence" value="ECO:0007669"/>
    <property type="project" value="InterPro"/>
</dbReference>
<protein>
    <submittedName>
        <fullName evidence="3">Uncharacterized protein</fullName>
    </submittedName>
</protein>
<dbReference type="OrthoDB" id="9989112at2759"/>
<dbReference type="Proteomes" id="UP000759131">
    <property type="component" value="Unassembled WGS sequence"/>
</dbReference>
<comment type="similarity">
    <text evidence="1">Belongs to the small GTPase superfamily. Rab family.</text>
</comment>
<dbReference type="SMART" id="SM00174">
    <property type="entry name" value="RHO"/>
    <property type="match status" value="1"/>
</dbReference>
<dbReference type="InterPro" id="IPR001806">
    <property type="entry name" value="Small_GTPase"/>
</dbReference>
<evidence type="ECO:0000256" key="2">
    <source>
        <dbReference type="ARBA" id="ARBA00022741"/>
    </source>
</evidence>
<dbReference type="FunFam" id="3.40.50.300:FF:001447">
    <property type="entry name" value="Ras-related protein Rab-1B"/>
    <property type="match status" value="1"/>
</dbReference>
<proteinExistence type="inferred from homology"/>
<dbReference type="SUPFAM" id="SSF52540">
    <property type="entry name" value="P-loop containing nucleoside triphosphate hydrolases"/>
    <property type="match status" value="1"/>
</dbReference>
<dbReference type="InterPro" id="IPR027417">
    <property type="entry name" value="P-loop_NTPase"/>
</dbReference>
<dbReference type="PROSITE" id="PS51419">
    <property type="entry name" value="RAB"/>
    <property type="match status" value="1"/>
</dbReference>
<dbReference type="PRINTS" id="PR00449">
    <property type="entry name" value="RASTRNSFRMNG"/>
</dbReference>
<dbReference type="InterPro" id="IPR005225">
    <property type="entry name" value="Small_GTP-bd"/>
</dbReference>
<dbReference type="EMBL" id="OC883824">
    <property type="protein sequence ID" value="CAD7643447.1"/>
    <property type="molecule type" value="Genomic_DNA"/>
</dbReference>
<dbReference type="NCBIfam" id="TIGR00231">
    <property type="entry name" value="small_GTP"/>
    <property type="match status" value="1"/>
</dbReference>
<evidence type="ECO:0000313" key="4">
    <source>
        <dbReference type="Proteomes" id="UP000759131"/>
    </source>
</evidence>
<dbReference type="Gene3D" id="3.40.50.300">
    <property type="entry name" value="P-loop containing nucleotide triphosphate hydrolases"/>
    <property type="match status" value="1"/>
</dbReference>
<dbReference type="GO" id="GO:0003924">
    <property type="term" value="F:GTPase activity"/>
    <property type="evidence" value="ECO:0007669"/>
    <property type="project" value="InterPro"/>
</dbReference>
<accession>A0A7R9LKU9</accession>
<dbReference type="PANTHER" id="PTHR47978">
    <property type="match status" value="1"/>
</dbReference>
<evidence type="ECO:0000256" key="1">
    <source>
        <dbReference type="ARBA" id="ARBA00006270"/>
    </source>
</evidence>
<dbReference type="PROSITE" id="PS51421">
    <property type="entry name" value="RAS"/>
    <property type="match status" value="1"/>
</dbReference>
<dbReference type="PROSITE" id="PS00675">
    <property type="entry name" value="SIGMA54_INTERACT_1"/>
    <property type="match status" value="1"/>
</dbReference>
<name>A0A7R9LKU9_9ACAR</name>
<sequence>MSFTRNNVILIGETGVGKTSLLRRFIDNVFTGNEMPTHGVAFRSVDYNYDGLQLKIAIWDSSSLPQYRQVSRLYYKDVSAALIVYDVSDRASYERTNYWINAIREHSNIIKYIAIVGNKLDLRDRWEARHVTRREGLEFANRKNVEFVECSAKVDINVAELF</sequence>
<keyword evidence="4" id="KW-1185">Reference proteome</keyword>
<dbReference type="AlphaFoldDB" id="A0A7R9LKU9"/>
<gene>
    <name evidence="3" type="ORF">OSB1V03_LOCUS19601</name>
</gene>